<dbReference type="AlphaFoldDB" id="A0A2D4N1H0"/>
<keyword evidence="1" id="KW-1133">Transmembrane helix</keyword>
<organism evidence="2">
    <name type="scientific">Micrurus spixii</name>
    <name type="common">Amazon coral snake</name>
    <dbReference type="NCBI Taxonomy" id="129469"/>
    <lineage>
        <taxon>Eukaryota</taxon>
        <taxon>Metazoa</taxon>
        <taxon>Chordata</taxon>
        <taxon>Craniata</taxon>
        <taxon>Vertebrata</taxon>
        <taxon>Euteleostomi</taxon>
        <taxon>Lepidosauria</taxon>
        <taxon>Squamata</taxon>
        <taxon>Bifurcata</taxon>
        <taxon>Unidentata</taxon>
        <taxon>Episquamata</taxon>
        <taxon>Toxicofera</taxon>
        <taxon>Serpentes</taxon>
        <taxon>Colubroidea</taxon>
        <taxon>Elapidae</taxon>
        <taxon>Elapinae</taxon>
        <taxon>Micrurus</taxon>
    </lineage>
</organism>
<name>A0A2D4N1H0_9SAUR</name>
<proteinExistence type="predicted"/>
<reference evidence="2" key="2">
    <citation type="submission" date="2017-11" db="EMBL/GenBank/DDBJ databases">
        <title>Coralsnake Venomics: Analyses of Venom Gland Transcriptomes and Proteomes of Six Brazilian Taxa.</title>
        <authorList>
            <person name="Aird S.D."/>
            <person name="Jorge da Silva N."/>
            <person name="Qiu L."/>
            <person name="Villar-Briones A."/>
            <person name="Aparecida-Saddi V."/>
            <person name="Campos-Telles M.P."/>
            <person name="Grau M."/>
            <person name="Mikheyev A.S."/>
        </authorList>
    </citation>
    <scope>NUCLEOTIDE SEQUENCE</scope>
    <source>
        <tissue evidence="2">Venom_gland</tissue>
    </source>
</reference>
<keyword evidence="1" id="KW-0472">Membrane</keyword>
<sequence length="122" mass="14188">MVRVADYFRGLLKTIQIVAFTCGIISAKLLLSKLLFKAHLFRKQKRVIIMTSLRRMGIITGGALQNPQTQFTINLQLLIFFFKNFPFFFFEDHDLLERALNSSDRIKFGFLASSQICLEHRN</sequence>
<reference evidence="2" key="1">
    <citation type="submission" date="2017-07" db="EMBL/GenBank/DDBJ databases">
        <authorList>
            <person name="Mikheyev A."/>
            <person name="Grau M."/>
        </authorList>
    </citation>
    <scope>NUCLEOTIDE SEQUENCE</scope>
    <source>
        <tissue evidence="2">Venom_gland</tissue>
    </source>
</reference>
<keyword evidence="1" id="KW-0812">Transmembrane</keyword>
<protein>
    <submittedName>
        <fullName evidence="2">Uncharacterized protein</fullName>
    </submittedName>
</protein>
<accession>A0A2D4N1H0</accession>
<feature type="transmembrane region" description="Helical" evidence="1">
    <location>
        <begin position="15"/>
        <end position="36"/>
    </location>
</feature>
<dbReference type="EMBL" id="IACM01149599">
    <property type="protein sequence ID" value="LAB39532.1"/>
    <property type="molecule type" value="Transcribed_RNA"/>
</dbReference>
<evidence type="ECO:0000256" key="1">
    <source>
        <dbReference type="SAM" id="Phobius"/>
    </source>
</evidence>
<evidence type="ECO:0000313" key="2">
    <source>
        <dbReference type="EMBL" id="LAB39532.1"/>
    </source>
</evidence>